<dbReference type="HOGENOM" id="CLU_354866_0_0_1"/>
<dbReference type="Proteomes" id="UP000053841">
    <property type="component" value="Unassembled WGS sequence"/>
</dbReference>
<feature type="region of interest" description="Disordered" evidence="5">
    <location>
        <begin position="194"/>
        <end position="288"/>
    </location>
</feature>
<dbReference type="PANTHER" id="PTHR12606">
    <property type="entry name" value="SENTRIN/SUMO-SPECIFIC PROTEASE"/>
    <property type="match status" value="1"/>
</dbReference>
<protein>
    <recommendedName>
        <fullName evidence="6">Ubiquitin-like protease family profile domain-containing protein</fullName>
    </recommendedName>
</protein>
<feature type="compositionally biased region" description="Low complexity" evidence="5">
    <location>
        <begin position="27"/>
        <end position="38"/>
    </location>
</feature>
<evidence type="ECO:0000256" key="5">
    <source>
        <dbReference type="SAM" id="MobiDB-lite"/>
    </source>
</evidence>
<dbReference type="GO" id="GO:0006508">
    <property type="term" value="P:proteolysis"/>
    <property type="evidence" value="ECO:0007669"/>
    <property type="project" value="UniProtKB-KW"/>
</dbReference>
<proteinExistence type="inferred from homology"/>
<dbReference type="KEGG" id="bze:COCCADRAFT_4063"/>
<dbReference type="PANTHER" id="PTHR12606:SF141">
    <property type="entry name" value="GH15225P-RELATED"/>
    <property type="match status" value="1"/>
</dbReference>
<evidence type="ECO:0000313" key="7">
    <source>
        <dbReference type="EMBL" id="EUC34642.1"/>
    </source>
</evidence>
<feature type="compositionally biased region" description="Polar residues" evidence="5">
    <location>
        <begin position="265"/>
        <end position="283"/>
    </location>
</feature>
<dbReference type="AlphaFoldDB" id="W6Y4H4"/>
<dbReference type="STRING" id="930089.W6Y4H4"/>
<dbReference type="GO" id="GO:0016929">
    <property type="term" value="F:deSUMOylase activity"/>
    <property type="evidence" value="ECO:0007669"/>
    <property type="project" value="TreeGrafter"/>
</dbReference>
<dbReference type="EMBL" id="KI964588">
    <property type="protein sequence ID" value="EUC34642.1"/>
    <property type="molecule type" value="Genomic_DNA"/>
</dbReference>
<dbReference type="InterPro" id="IPR038765">
    <property type="entry name" value="Papain-like_cys_pep_sf"/>
</dbReference>
<sequence length="791" mass="86990">MSNKRSYSAFLSSTPPDAPHSAHGFNASQLQQAQQAMAPSTSSFHMPGAWPEELSIAEEAAPEPAPTSVLTIIGKLVASVNVANLLNLPRRIANRFLHQQKIKAISVISSSGSNKRRFVAAGYGDDEAATPSPSERVHANQARRQNQRQKHTSLAQPEFRNHTASPEENREPTAPIQSTLQTRDAHISSAFEAHLSGHEPEPEPEPEINDEEDGDISIDFSFDDILTSTPPRNAQTGSPVHVAWNSPRTRLPASRVSPVRPKQPVLSSLSSRGPPQLQSSARPVSQKPAPSLFKRHLETAQNPQRTGPRATKLHSVTPLRRQLVKIQFGAEHRRIQATRQTEPSTIRSADQGFAESEPTEITPTPAVDQDLSYLPDASSSPQQVEAQSKIDASPNQPNVQPASPEFEYANDLSFLVDAPPRPSVRWAKHAGTKFFYCDEKVSDMLDSTLEIINSSPVRGVWHNFQCNQQATSDTAPSSPQSSAADSPKAAAIDPHANDSGFHGVPLDTFDTSDDSLEESALSLELVQDLHNDFKTKLALAPPPPPPPKPLITPLSPEEMKTLYTAAANTSNGLKADKWVIDQKLYARDFATLLPQLFNGDPRAWLNDNIVNEYLSILVAAKKKEAGFEHKRGGPAPPVHAFSSFWYSTADTSRWSNRFQLKGKQYLDAKLILYPICDRGHWRLLAVYPQKRSIEYLDSMSLSGQKYIDKLDEYLQKELGDLYIADEWSKGTTQRSSQQLNGSDCGVFTLLNALTLLRGDDTKLVLATNGMDDARKRIAATLLAGRPTTELD</sequence>
<reference evidence="7 8" key="1">
    <citation type="journal article" date="2013" name="PLoS Genet.">
        <title>Comparative genome structure, secondary metabolite, and effector coding capacity across Cochliobolus pathogens.</title>
        <authorList>
            <person name="Condon B.J."/>
            <person name="Leng Y."/>
            <person name="Wu D."/>
            <person name="Bushley K.E."/>
            <person name="Ohm R.A."/>
            <person name="Otillar R."/>
            <person name="Martin J."/>
            <person name="Schackwitz W."/>
            <person name="Grimwood J."/>
            <person name="MohdZainudin N."/>
            <person name="Xue C."/>
            <person name="Wang R."/>
            <person name="Manning V.A."/>
            <person name="Dhillon B."/>
            <person name="Tu Z.J."/>
            <person name="Steffenson B.J."/>
            <person name="Salamov A."/>
            <person name="Sun H."/>
            <person name="Lowry S."/>
            <person name="LaButti K."/>
            <person name="Han J."/>
            <person name="Copeland A."/>
            <person name="Lindquist E."/>
            <person name="Barry K."/>
            <person name="Schmutz J."/>
            <person name="Baker S.E."/>
            <person name="Ciuffetti L.M."/>
            <person name="Grigoriev I.V."/>
            <person name="Zhong S."/>
            <person name="Turgeon B.G."/>
        </authorList>
    </citation>
    <scope>NUCLEOTIDE SEQUENCE [LARGE SCALE GENOMIC DNA]</scope>
    <source>
        <strain evidence="7 8">26-R-13</strain>
    </source>
</reference>
<evidence type="ECO:0000256" key="3">
    <source>
        <dbReference type="ARBA" id="ARBA00022801"/>
    </source>
</evidence>
<keyword evidence="2" id="KW-0645">Protease</keyword>
<dbReference type="OrthoDB" id="1939479at2759"/>
<dbReference type="Gene3D" id="3.40.395.10">
    <property type="entry name" value="Adenoviral Proteinase, Chain A"/>
    <property type="match status" value="1"/>
</dbReference>
<feature type="domain" description="Ubiquitin-like protease family profile" evidence="6">
    <location>
        <begin position="582"/>
        <end position="755"/>
    </location>
</feature>
<dbReference type="PROSITE" id="PS50600">
    <property type="entry name" value="ULP_PROTEASE"/>
    <property type="match status" value="1"/>
</dbReference>
<dbReference type="Pfam" id="PF02902">
    <property type="entry name" value="Peptidase_C48"/>
    <property type="match status" value="1"/>
</dbReference>
<accession>W6Y4H4</accession>
<feature type="compositionally biased region" description="Polar residues" evidence="5">
    <location>
        <begin position="377"/>
        <end position="386"/>
    </location>
</feature>
<keyword evidence="4" id="KW-0788">Thiol protease</keyword>
<dbReference type="SUPFAM" id="SSF54001">
    <property type="entry name" value="Cysteine proteinases"/>
    <property type="match status" value="1"/>
</dbReference>
<dbReference type="GO" id="GO:0016926">
    <property type="term" value="P:protein desumoylation"/>
    <property type="evidence" value="ECO:0007669"/>
    <property type="project" value="TreeGrafter"/>
</dbReference>
<keyword evidence="8" id="KW-1185">Reference proteome</keyword>
<evidence type="ECO:0000256" key="4">
    <source>
        <dbReference type="ARBA" id="ARBA00022807"/>
    </source>
</evidence>
<feature type="compositionally biased region" description="Acidic residues" evidence="5">
    <location>
        <begin position="202"/>
        <end position="216"/>
    </location>
</feature>
<dbReference type="GO" id="GO:0005634">
    <property type="term" value="C:nucleus"/>
    <property type="evidence" value="ECO:0007669"/>
    <property type="project" value="TreeGrafter"/>
</dbReference>
<feature type="compositionally biased region" description="Polar residues" evidence="5">
    <location>
        <begin position="226"/>
        <end position="238"/>
    </location>
</feature>
<evidence type="ECO:0000313" key="8">
    <source>
        <dbReference type="Proteomes" id="UP000053841"/>
    </source>
</evidence>
<feature type="region of interest" description="Disordered" evidence="5">
    <location>
        <begin position="469"/>
        <end position="506"/>
    </location>
</feature>
<gene>
    <name evidence="7" type="ORF">COCCADRAFT_4063</name>
</gene>
<evidence type="ECO:0000256" key="2">
    <source>
        <dbReference type="ARBA" id="ARBA00022670"/>
    </source>
</evidence>
<name>W6Y4H4_COCC2</name>
<feature type="compositionally biased region" description="Polar residues" evidence="5">
    <location>
        <begin position="337"/>
        <end position="348"/>
    </location>
</feature>
<feature type="compositionally biased region" description="Low complexity" evidence="5">
    <location>
        <begin position="470"/>
        <end position="491"/>
    </location>
</feature>
<dbReference type="RefSeq" id="XP_007711057.1">
    <property type="nucleotide sequence ID" value="XM_007712867.1"/>
</dbReference>
<organism evidence="7 8">
    <name type="scientific">Cochliobolus carbonum (strain 26-R-13)</name>
    <name type="common">Maize leaf spot fungus</name>
    <name type="synonym">Bipolaris zeicola</name>
    <dbReference type="NCBI Taxonomy" id="930089"/>
    <lineage>
        <taxon>Eukaryota</taxon>
        <taxon>Fungi</taxon>
        <taxon>Dikarya</taxon>
        <taxon>Ascomycota</taxon>
        <taxon>Pezizomycotina</taxon>
        <taxon>Dothideomycetes</taxon>
        <taxon>Pleosporomycetidae</taxon>
        <taxon>Pleosporales</taxon>
        <taxon>Pleosporineae</taxon>
        <taxon>Pleosporaceae</taxon>
        <taxon>Bipolaris</taxon>
    </lineage>
</organism>
<dbReference type="eggNOG" id="KOG0778">
    <property type="taxonomic scope" value="Eukaryota"/>
</dbReference>
<evidence type="ECO:0000259" key="6">
    <source>
        <dbReference type="PROSITE" id="PS50600"/>
    </source>
</evidence>
<dbReference type="GeneID" id="19149300"/>
<dbReference type="InterPro" id="IPR003653">
    <property type="entry name" value="Peptidase_C48_C"/>
</dbReference>
<feature type="region of interest" description="Disordered" evidence="5">
    <location>
        <begin position="334"/>
        <end position="404"/>
    </location>
</feature>
<feature type="compositionally biased region" description="Basic and acidic residues" evidence="5">
    <location>
        <begin position="159"/>
        <end position="171"/>
    </location>
</feature>
<feature type="region of interest" description="Disordered" evidence="5">
    <location>
        <begin position="124"/>
        <end position="174"/>
    </location>
</feature>
<feature type="compositionally biased region" description="Polar residues" evidence="5">
    <location>
        <begin position="1"/>
        <end position="15"/>
    </location>
</feature>
<comment type="similarity">
    <text evidence="1">Belongs to the peptidase C48 family.</text>
</comment>
<feature type="region of interest" description="Disordered" evidence="5">
    <location>
        <begin position="1"/>
        <end position="48"/>
    </location>
</feature>
<evidence type="ECO:0000256" key="1">
    <source>
        <dbReference type="ARBA" id="ARBA00005234"/>
    </source>
</evidence>
<keyword evidence="3" id="KW-0378">Hydrolase</keyword>